<evidence type="ECO:0000256" key="3">
    <source>
        <dbReference type="ARBA" id="ARBA00022692"/>
    </source>
</evidence>
<comment type="subcellular location">
    <subcellularLocation>
        <location evidence="1">Cell membrane</location>
        <topology evidence="1">Multi-pass membrane protein</topology>
    </subcellularLocation>
</comment>
<keyword evidence="5 6" id="KW-0472">Membrane</keyword>
<feature type="transmembrane region" description="Helical" evidence="6">
    <location>
        <begin position="262"/>
        <end position="281"/>
    </location>
</feature>
<dbReference type="PANTHER" id="PTHR43738">
    <property type="entry name" value="ABC TRANSPORTER, MEMBRANE PROTEIN"/>
    <property type="match status" value="1"/>
</dbReference>
<reference evidence="9 10" key="1">
    <citation type="submission" date="2020-08" db="EMBL/GenBank/DDBJ databases">
        <title>Genomic Encyclopedia of Type Strains, Phase IV (KMG-IV): sequencing the most valuable type-strain genomes for metagenomic binning, comparative biology and taxonomic classification.</title>
        <authorList>
            <person name="Goeker M."/>
        </authorList>
    </citation>
    <scope>NUCLEOTIDE SEQUENCE [LARGE SCALE GENOMIC DNA]</scope>
    <source>
        <strain evidence="9 10">DSM 106739</strain>
    </source>
</reference>
<keyword evidence="2" id="KW-1003">Cell membrane</keyword>
<protein>
    <submittedName>
        <fullName evidence="9">Putative ABC transport system permease protein</fullName>
    </submittedName>
</protein>
<evidence type="ECO:0000256" key="4">
    <source>
        <dbReference type="ARBA" id="ARBA00022989"/>
    </source>
</evidence>
<organism evidence="9 10">
    <name type="scientific">Niveibacterium umoris</name>
    <dbReference type="NCBI Taxonomy" id="1193620"/>
    <lineage>
        <taxon>Bacteria</taxon>
        <taxon>Pseudomonadati</taxon>
        <taxon>Pseudomonadota</taxon>
        <taxon>Betaproteobacteria</taxon>
        <taxon>Rhodocyclales</taxon>
        <taxon>Rhodocyclaceae</taxon>
        <taxon>Niveibacterium</taxon>
    </lineage>
</organism>
<evidence type="ECO:0000256" key="5">
    <source>
        <dbReference type="ARBA" id="ARBA00023136"/>
    </source>
</evidence>
<dbReference type="AlphaFoldDB" id="A0A840BEQ6"/>
<evidence type="ECO:0000313" key="9">
    <source>
        <dbReference type="EMBL" id="MBB4011173.1"/>
    </source>
</evidence>
<evidence type="ECO:0000259" key="7">
    <source>
        <dbReference type="Pfam" id="PF02687"/>
    </source>
</evidence>
<feature type="transmembrane region" description="Helical" evidence="6">
    <location>
        <begin position="21"/>
        <end position="40"/>
    </location>
</feature>
<evidence type="ECO:0000259" key="8">
    <source>
        <dbReference type="Pfam" id="PF12704"/>
    </source>
</evidence>
<evidence type="ECO:0000256" key="2">
    <source>
        <dbReference type="ARBA" id="ARBA00022475"/>
    </source>
</evidence>
<dbReference type="InterPro" id="IPR003838">
    <property type="entry name" value="ABC3_permease_C"/>
</dbReference>
<dbReference type="RefSeq" id="WP_183631500.1">
    <property type="nucleotide sequence ID" value="NZ_BAABLE010000011.1"/>
</dbReference>
<feature type="domain" description="ABC3 transporter permease C-terminal" evidence="7">
    <location>
        <begin position="263"/>
        <end position="376"/>
    </location>
</feature>
<comment type="caution">
    <text evidence="9">The sequence shown here is derived from an EMBL/GenBank/DDBJ whole genome shotgun (WGS) entry which is preliminary data.</text>
</comment>
<dbReference type="GO" id="GO:0005886">
    <property type="term" value="C:plasma membrane"/>
    <property type="evidence" value="ECO:0007669"/>
    <property type="project" value="UniProtKB-SubCell"/>
</dbReference>
<keyword evidence="4 6" id="KW-1133">Transmembrane helix</keyword>
<evidence type="ECO:0000256" key="6">
    <source>
        <dbReference type="SAM" id="Phobius"/>
    </source>
</evidence>
<gene>
    <name evidence="9" type="ORF">GGR36_000481</name>
</gene>
<feature type="transmembrane region" description="Helical" evidence="6">
    <location>
        <begin position="349"/>
        <end position="368"/>
    </location>
</feature>
<dbReference type="PANTHER" id="PTHR43738:SF3">
    <property type="entry name" value="ABC TRANSPORTER PERMEASE"/>
    <property type="match status" value="1"/>
</dbReference>
<dbReference type="InterPro" id="IPR051125">
    <property type="entry name" value="ABC-4/HrtB_transporter"/>
</dbReference>
<name>A0A840BEQ6_9RHOO</name>
<sequence length="386" mass="42618">MFFIARLIFRNAWRHRLRTTLTLLGMVVAVLAFGLLRTFVDAWYAGVESAAANRVISRNAVSLVFPLPLSYRDRIRAVPGVKQVSWANWFGGIYKEPRNFFAQFAIEPASYLKLYPELLLSDEERADFIRDRRGCIVGAKLAEKYGFKVGDTITLRGTIYRGDWSFVVRGIYHAASKKTDVSTMFFHWDLLNESLKKISPRYVNNIGVFVTEVEDANNVAQISLDIDAQFKNSAAETLTETEQAFQLSFVAMSDAIITAIRAVAYVVIIIIMAVMANTMAMTARERTAEYATLKALGFKPSFVGWLIFGESLLLAWIGGAVGMLLTLPATHALGASLGAFLPGLDASNATLLSQFFAATLVGVVAAIAPVRRAMSIRIVEGLRAYA</sequence>
<dbReference type="InterPro" id="IPR025857">
    <property type="entry name" value="MacB_PCD"/>
</dbReference>
<keyword evidence="3 6" id="KW-0812">Transmembrane</keyword>
<feature type="transmembrane region" description="Helical" evidence="6">
    <location>
        <begin position="302"/>
        <end position="329"/>
    </location>
</feature>
<dbReference type="Pfam" id="PF12704">
    <property type="entry name" value="MacB_PCD"/>
    <property type="match status" value="1"/>
</dbReference>
<dbReference type="Pfam" id="PF02687">
    <property type="entry name" value="FtsX"/>
    <property type="match status" value="1"/>
</dbReference>
<evidence type="ECO:0000313" key="10">
    <source>
        <dbReference type="Proteomes" id="UP000561045"/>
    </source>
</evidence>
<evidence type="ECO:0000256" key="1">
    <source>
        <dbReference type="ARBA" id="ARBA00004651"/>
    </source>
</evidence>
<dbReference type="Proteomes" id="UP000561045">
    <property type="component" value="Unassembled WGS sequence"/>
</dbReference>
<keyword evidence="10" id="KW-1185">Reference proteome</keyword>
<dbReference type="EMBL" id="JACIET010000001">
    <property type="protein sequence ID" value="MBB4011173.1"/>
    <property type="molecule type" value="Genomic_DNA"/>
</dbReference>
<proteinExistence type="predicted"/>
<accession>A0A840BEQ6</accession>
<feature type="domain" description="MacB-like periplasmic core" evidence="8">
    <location>
        <begin position="19"/>
        <end position="220"/>
    </location>
</feature>